<evidence type="ECO:0000256" key="3">
    <source>
        <dbReference type="ARBA" id="ARBA00023235"/>
    </source>
</evidence>
<dbReference type="Pfam" id="PF00842">
    <property type="entry name" value="Ala_racemase_C"/>
    <property type="match status" value="1"/>
</dbReference>
<dbReference type="InterPro" id="IPR011079">
    <property type="entry name" value="Ala_racemase_C"/>
</dbReference>
<dbReference type="InterPro" id="IPR000821">
    <property type="entry name" value="Ala_racemase"/>
</dbReference>
<accession>A0A160VGK3</accession>
<dbReference type="SUPFAM" id="SSF50621">
    <property type="entry name" value="Alanine racemase C-terminal domain-like"/>
    <property type="match status" value="1"/>
</dbReference>
<dbReference type="SUPFAM" id="SSF51419">
    <property type="entry name" value="PLP-binding barrel"/>
    <property type="match status" value="1"/>
</dbReference>
<keyword evidence="3 6" id="KW-0413">Isomerase</keyword>
<dbReference type="InterPro" id="IPR029066">
    <property type="entry name" value="PLP-binding_barrel"/>
</dbReference>
<dbReference type="NCBIfam" id="TIGR00492">
    <property type="entry name" value="alr"/>
    <property type="match status" value="1"/>
</dbReference>
<dbReference type="SMART" id="SM01005">
    <property type="entry name" value="Ala_racemase_C"/>
    <property type="match status" value="1"/>
</dbReference>
<dbReference type="CDD" id="cd00430">
    <property type="entry name" value="PLPDE_III_AR"/>
    <property type="match status" value="1"/>
</dbReference>
<dbReference type="Pfam" id="PF01168">
    <property type="entry name" value="Ala_racemase_N"/>
    <property type="match status" value="1"/>
</dbReference>
<dbReference type="EMBL" id="FAXC01000318">
    <property type="protein sequence ID" value="CUV09880.1"/>
    <property type="molecule type" value="Genomic_DNA"/>
</dbReference>
<dbReference type="InterPro" id="IPR009006">
    <property type="entry name" value="Ala_racemase/Decarboxylase_C"/>
</dbReference>
<dbReference type="EC" id="5.1.1.1" evidence="6"/>
<dbReference type="FunFam" id="3.20.20.10:FF:000002">
    <property type="entry name" value="Alanine racemase"/>
    <property type="match status" value="1"/>
</dbReference>
<dbReference type="PANTHER" id="PTHR30511">
    <property type="entry name" value="ALANINE RACEMASE"/>
    <property type="match status" value="1"/>
</dbReference>
<gene>
    <name evidence="5" type="ORF">MGWOODY_Mmi1258</name>
    <name evidence="6" type="ORF">MGWOODY_Mmi129</name>
</gene>
<reference evidence="6" key="1">
    <citation type="submission" date="2015-10" db="EMBL/GenBank/DDBJ databases">
        <authorList>
            <person name="Gilbert D.G."/>
        </authorList>
    </citation>
    <scope>NUCLEOTIDE SEQUENCE</scope>
</reference>
<dbReference type="GO" id="GO:0030170">
    <property type="term" value="F:pyridoxal phosphate binding"/>
    <property type="evidence" value="ECO:0007669"/>
    <property type="project" value="TreeGrafter"/>
</dbReference>
<protein>
    <submittedName>
        <fullName evidence="6">Alanine racemase</fullName>
        <ecNumber evidence="6">5.1.1.1</ecNumber>
    </submittedName>
</protein>
<proteinExistence type="inferred from homology"/>
<dbReference type="EMBL" id="FAXC01000308">
    <property type="protein sequence ID" value="CUV09834.1"/>
    <property type="molecule type" value="Genomic_DNA"/>
</dbReference>
<keyword evidence="2" id="KW-0663">Pyridoxal phosphate</keyword>
<comment type="cofactor">
    <cofactor evidence="1">
        <name>pyridoxal 5'-phosphate</name>
        <dbReference type="ChEBI" id="CHEBI:597326"/>
    </cofactor>
</comment>
<evidence type="ECO:0000259" key="4">
    <source>
        <dbReference type="SMART" id="SM01005"/>
    </source>
</evidence>
<dbReference type="InterPro" id="IPR020622">
    <property type="entry name" value="Ala_racemase_pyridoxalP-BS"/>
</dbReference>
<dbReference type="PANTHER" id="PTHR30511:SF0">
    <property type="entry name" value="ALANINE RACEMASE, CATABOLIC-RELATED"/>
    <property type="match status" value="1"/>
</dbReference>
<evidence type="ECO:0000256" key="1">
    <source>
        <dbReference type="ARBA" id="ARBA00001933"/>
    </source>
</evidence>
<dbReference type="GO" id="GO:0030632">
    <property type="term" value="P:D-alanine biosynthetic process"/>
    <property type="evidence" value="ECO:0007669"/>
    <property type="project" value="TreeGrafter"/>
</dbReference>
<organism evidence="6">
    <name type="scientific">hydrothermal vent metagenome</name>
    <dbReference type="NCBI Taxonomy" id="652676"/>
    <lineage>
        <taxon>unclassified sequences</taxon>
        <taxon>metagenomes</taxon>
        <taxon>ecological metagenomes</taxon>
    </lineage>
</organism>
<evidence type="ECO:0000313" key="6">
    <source>
        <dbReference type="EMBL" id="CUV09880.1"/>
    </source>
</evidence>
<dbReference type="Gene3D" id="2.40.37.10">
    <property type="entry name" value="Lyase, Ornithine Decarboxylase, Chain A, domain 1"/>
    <property type="match status" value="1"/>
</dbReference>
<dbReference type="PRINTS" id="PR00992">
    <property type="entry name" value="ALARACEMASE"/>
</dbReference>
<dbReference type="InterPro" id="IPR001608">
    <property type="entry name" value="Ala_racemase_N"/>
</dbReference>
<dbReference type="HAMAP" id="MF_01201">
    <property type="entry name" value="Ala_racemase"/>
    <property type="match status" value="1"/>
</dbReference>
<feature type="domain" description="Alanine racemase C-terminal" evidence="4">
    <location>
        <begin position="238"/>
        <end position="365"/>
    </location>
</feature>
<evidence type="ECO:0000256" key="2">
    <source>
        <dbReference type="ARBA" id="ARBA00022898"/>
    </source>
</evidence>
<dbReference type="Gene3D" id="3.20.20.10">
    <property type="entry name" value="Alanine racemase"/>
    <property type="match status" value="1"/>
</dbReference>
<name>A0A160VGK3_9ZZZZ</name>
<evidence type="ECO:0000313" key="5">
    <source>
        <dbReference type="EMBL" id="CUV09834.1"/>
    </source>
</evidence>
<dbReference type="GO" id="GO:0008784">
    <property type="term" value="F:alanine racemase activity"/>
    <property type="evidence" value="ECO:0007669"/>
    <property type="project" value="UniProtKB-EC"/>
</dbReference>
<dbReference type="PROSITE" id="PS00395">
    <property type="entry name" value="ALANINE_RACEMASE"/>
    <property type="match status" value="1"/>
</dbReference>
<sequence length="366" mass="40519">MIMVGPKAFIHLENLFHNYNLIKQQLNGIPIMAVVKANAYGHGAVPVAKALRSKGVNQFAVFTFEEALELKAAGIEEDILVFCRPTKDMLSEAAARNIALNLSALEDLPLFIEADPSPKFHLKVDTGMSRLGIPFNSVVNILQQIKSNEHLKCEGIYSHYATADEGELSYAEYQLDQFNQVLQDAKELDLKIKHIHFSNSGTVLNMPQTSFNLVRVGMLLYGAFPSEEVPMDMLIKPVMEFKGPVVALREVSAGTKVSYGGVWEAPQDTIIGVIQTGFADGFPRSWYMDGYVGLRGKYYPIAGRVCMDQFMVDFGEANVRVGDEVLIFGQNNTDTIHVEDIAQAIDSTSYVLLTAIGGRTERIFIN</sequence>
<dbReference type="GO" id="GO:0005829">
    <property type="term" value="C:cytosol"/>
    <property type="evidence" value="ECO:0007669"/>
    <property type="project" value="TreeGrafter"/>
</dbReference>
<dbReference type="AlphaFoldDB" id="A0A160VGK3"/>